<keyword evidence="1" id="KW-1133">Transmembrane helix</keyword>
<sequence>MAFQDTVRKITEKVSYLATVGVGTFAGWLVDNWLGLAGVLIAAAGLAVNW</sequence>
<comment type="caution">
    <text evidence="2">The sequence shown here is derived from an EMBL/GenBank/DDBJ whole genome shotgun (WGS) entry which is preliminary data.</text>
</comment>
<evidence type="ECO:0000256" key="1">
    <source>
        <dbReference type="SAM" id="Phobius"/>
    </source>
</evidence>
<proteinExistence type="predicted"/>
<feature type="transmembrane region" description="Helical" evidence="1">
    <location>
        <begin position="25"/>
        <end position="48"/>
    </location>
</feature>
<dbReference type="EMBL" id="JBGMEK010000203">
    <property type="protein sequence ID" value="MFA0814026.1"/>
    <property type="molecule type" value="Genomic_DNA"/>
</dbReference>
<accession>A0ABV4P7E8</accession>
<dbReference type="Proteomes" id="UP001569428">
    <property type="component" value="Unassembled WGS sequence"/>
</dbReference>
<evidence type="ECO:0000313" key="3">
    <source>
        <dbReference type="Proteomes" id="UP001569428"/>
    </source>
</evidence>
<protein>
    <recommendedName>
        <fullName evidence="4">Holin</fullName>
    </recommendedName>
</protein>
<name>A0ABV4P7E8_9GAMM</name>
<dbReference type="RefSeq" id="WP_371841869.1">
    <property type="nucleotide sequence ID" value="NZ_JBGMEK010000203.1"/>
</dbReference>
<organism evidence="2 3">
    <name type="scientific">Microbulbifer epialgicus</name>
    <dbReference type="NCBI Taxonomy" id="393907"/>
    <lineage>
        <taxon>Bacteria</taxon>
        <taxon>Pseudomonadati</taxon>
        <taxon>Pseudomonadota</taxon>
        <taxon>Gammaproteobacteria</taxon>
        <taxon>Cellvibrionales</taxon>
        <taxon>Microbulbiferaceae</taxon>
        <taxon>Microbulbifer</taxon>
    </lineage>
</organism>
<reference evidence="2 3" key="1">
    <citation type="submission" date="2024-08" db="EMBL/GenBank/DDBJ databases">
        <authorList>
            <person name="Ishaq N."/>
        </authorList>
    </citation>
    <scope>NUCLEOTIDE SEQUENCE [LARGE SCALE GENOMIC DNA]</scope>
    <source>
        <strain evidence="2 3">DSM 18651</strain>
    </source>
</reference>
<keyword evidence="1" id="KW-0812">Transmembrane</keyword>
<keyword evidence="3" id="KW-1185">Reference proteome</keyword>
<evidence type="ECO:0008006" key="4">
    <source>
        <dbReference type="Google" id="ProtNLM"/>
    </source>
</evidence>
<evidence type="ECO:0000313" key="2">
    <source>
        <dbReference type="EMBL" id="MFA0814026.1"/>
    </source>
</evidence>
<keyword evidence="1" id="KW-0472">Membrane</keyword>
<gene>
    <name evidence="2" type="ORF">ACCI49_24475</name>
</gene>